<dbReference type="Pfam" id="PF22606">
    <property type="entry name" value="Cdc6-ORC-like_ATPase_lid"/>
    <property type="match status" value="1"/>
</dbReference>
<dbReference type="InterPro" id="IPR054425">
    <property type="entry name" value="Cdc6_ORC1-like_ATPase_lid"/>
</dbReference>
<reference evidence="14" key="1">
    <citation type="submission" date="2023-02" db="EMBL/GenBank/DDBJ databases">
        <title>Mating type loci evolution in Malassezia.</title>
        <authorList>
            <person name="Coelho M.A."/>
        </authorList>
    </citation>
    <scope>NUCLEOTIDE SEQUENCE</scope>
    <source>
        <strain evidence="14">CBS 14136</strain>
    </source>
</reference>
<dbReference type="Pfam" id="PF09079">
    <property type="entry name" value="WHD_Cdc6"/>
    <property type="match status" value="1"/>
</dbReference>
<dbReference type="InterPro" id="IPR003593">
    <property type="entry name" value="AAA+_ATPase"/>
</dbReference>
<evidence type="ECO:0000256" key="9">
    <source>
        <dbReference type="ARBA" id="ARBA00023125"/>
    </source>
</evidence>
<evidence type="ECO:0000256" key="5">
    <source>
        <dbReference type="ARBA" id="ARBA00022741"/>
    </source>
</evidence>
<dbReference type="SUPFAM" id="SSF46785">
    <property type="entry name" value="Winged helix' DNA-binding domain"/>
    <property type="match status" value="1"/>
</dbReference>
<evidence type="ECO:0000256" key="8">
    <source>
        <dbReference type="ARBA" id="ARBA00022842"/>
    </source>
</evidence>
<feature type="compositionally biased region" description="Basic and acidic residues" evidence="12">
    <location>
        <begin position="279"/>
        <end position="305"/>
    </location>
</feature>
<dbReference type="Gene3D" id="3.40.50.300">
    <property type="entry name" value="P-loop containing nucleotide triphosphate hydrolases"/>
    <property type="match status" value="1"/>
</dbReference>
<dbReference type="InterPro" id="IPR013882">
    <property type="entry name" value="Ctp1_C"/>
</dbReference>
<evidence type="ECO:0000313" key="15">
    <source>
        <dbReference type="Proteomes" id="UP001214628"/>
    </source>
</evidence>
<protein>
    <recommendedName>
        <fullName evidence="11">Origin recognition complex subunit 1</fullName>
    </recommendedName>
</protein>
<feature type="compositionally biased region" description="Polar residues" evidence="12">
    <location>
        <begin position="262"/>
        <end position="278"/>
    </location>
</feature>
<comment type="function">
    <text evidence="11">Component of the origin recognition complex (ORC) that binds origins of replication. DNA-binding is ATP-dependent, however specific DNA sequences that define origins of replication have not been identified so far. ORC is required to assemble the pre-replication complex necessary to initiate DNA replication.</text>
</comment>
<evidence type="ECO:0000259" key="13">
    <source>
        <dbReference type="SMART" id="SM00382"/>
    </source>
</evidence>
<dbReference type="GO" id="GO:0046872">
    <property type="term" value="F:metal ion binding"/>
    <property type="evidence" value="ECO:0007669"/>
    <property type="project" value="UniProtKB-KW"/>
</dbReference>
<dbReference type="EMBL" id="CP118375">
    <property type="protein sequence ID" value="WFD42402.1"/>
    <property type="molecule type" value="Genomic_DNA"/>
</dbReference>
<keyword evidence="3 11" id="KW-0235">DNA replication</keyword>
<sequence>MQREELEASLAHVRAAERSLRSALGEEEETNEELPKDLPAAYTRLLSEHRRVCAQYDKERKIWLNFKNWWRSQVRERRSKKRKVPSDIPDIPPRFSPRNLSSTPKAQREVQQTPLNDNPSQLTPRRSRDRILQHRMQVRAMLQENPNLFKGSGRCAQTDIQEKLQDKPMKIHKSNSDRTHAAQCPCCEDYYAAIGESKHSHSTEPKQLCETRDKTSRHRHVPAHQPTPPDYWHLGFPSSGSSLDTHNSARPEHKFGLGMQAQRRTSLRVASQRASSSNKQHEKSEETRSDVRKVRNARRGNDVLSEKIAVGTRKPQRSKTQRTPSFSTNSADTKGDRSVTTSPSLSTTPAIPKSRSSEADQQNTPRKRPKVATEQQPSAFFDGHARNSASQLARSLPPMDLPFQSNPLHSISASSLKKLSAHERARRLLHVGATPEALPCRHQQFETIVDSTMDAIRAGTGGCLYVYGVPGTGKTATVREAIRTLKRKVDAHELPTFQFVEINGMKLASANQAYTELWSAVYGGKRLHPRAALSKLTNHFSSDDAQLEKKPIVVLMDELDLFVTSRQDVIYNLFHWPNLSNSHLVVIAVANTMDLPERTLQPKIASRLGMTRIPFTPYTDRQLLDIVRARLHINEHGERTGDALATQGCERVFKIDALLFAAKRVANVSGDARRMLDVCRRVVELAEYEAAFNKKQPEPISILQMRDVLNRMARSGRTAHIAALSLHAKLLLASMYACVRKTEVTEVEWGEVSSHHAALCRTHSVGSRSFSRDSEFHTLNEDEILRPLATLCALGIVVAVGAGAGSSRAGPHARYMVMIPEEEAKPAMQDSRIPGL</sequence>
<dbReference type="FunFam" id="3.40.50.300:FF:000199">
    <property type="entry name" value="Origin recognition complex subunit 1"/>
    <property type="match status" value="1"/>
</dbReference>
<dbReference type="InterPro" id="IPR036390">
    <property type="entry name" value="WH_DNA-bd_sf"/>
</dbReference>
<accession>A0AAF0JCX6</accession>
<keyword evidence="10 11" id="KW-0539">Nucleus</keyword>
<keyword evidence="5 11" id="KW-0547">Nucleotide-binding</keyword>
<comment type="similarity">
    <text evidence="2 11">Belongs to the ORC1 family.</text>
</comment>
<dbReference type="InterPro" id="IPR050311">
    <property type="entry name" value="ORC1/CDC6"/>
</dbReference>
<keyword evidence="15" id="KW-1185">Reference proteome</keyword>
<evidence type="ECO:0000256" key="6">
    <source>
        <dbReference type="ARBA" id="ARBA00022763"/>
    </source>
</evidence>
<dbReference type="SUPFAM" id="SSF52540">
    <property type="entry name" value="P-loop containing nucleoside triphosphate hydrolases"/>
    <property type="match status" value="1"/>
</dbReference>
<evidence type="ECO:0000256" key="10">
    <source>
        <dbReference type="ARBA" id="ARBA00023242"/>
    </source>
</evidence>
<dbReference type="GO" id="GO:0006281">
    <property type="term" value="P:DNA repair"/>
    <property type="evidence" value="ECO:0007669"/>
    <property type="project" value="InterPro"/>
</dbReference>
<name>A0AAF0JCX6_9BASI</name>
<evidence type="ECO:0000256" key="2">
    <source>
        <dbReference type="ARBA" id="ARBA00008398"/>
    </source>
</evidence>
<organism evidence="14 15">
    <name type="scientific">Malassezia psittaci</name>
    <dbReference type="NCBI Taxonomy" id="1821823"/>
    <lineage>
        <taxon>Eukaryota</taxon>
        <taxon>Fungi</taxon>
        <taxon>Dikarya</taxon>
        <taxon>Basidiomycota</taxon>
        <taxon>Ustilaginomycotina</taxon>
        <taxon>Malasseziomycetes</taxon>
        <taxon>Malasseziales</taxon>
        <taxon>Malasseziaceae</taxon>
        <taxon>Malassezia</taxon>
    </lineage>
</organism>
<dbReference type="Pfam" id="PF13191">
    <property type="entry name" value="AAA_16"/>
    <property type="match status" value="1"/>
</dbReference>
<evidence type="ECO:0000256" key="3">
    <source>
        <dbReference type="ARBA" id="ARBA00022705"/>
    </source>
</evidence>
<evidence type="ECO:0000256" key="12">
    <source>
        <dbReference type="SAM" id="MobiDB-lite"/>
    </source>
</evidence>
<feature type="compositionally biased region" description="Polar residues" evidence="12">
    <location>
        <begin position="321"/>
        <end position="332"/>
    </location>
</feature>
<keyword evidence="6" id="KW-0227">DNA damage</keyword>
<dbReference type="Proteomes" id="UP001214628">
    <property type="component" value="Chromosome 1"/>
</dbReference>
<dbReference type="InterPro" id="IPR041664">
    <property type="entry name" value="AAA_16"/>
</dbReference>
<dbReference type="GO" id="GO:0005524">
    <property type="term" value="F:ATP binding"/>
    <property type="evidence" value="ECO:0007669"/>
    <property type="project" value="UniProtKB-KW"/>
</dbReference>
<dbReference type="CDD" id="cd00009">
    <property type="entry name" value="AAA"/>
    <property type="match status" value="1"/>
</dbReference>
<dbReference type="InterPro" id="IPR015163">
    <property type="entry name" value="Cdc6_C"/>
</dbReference>
<comment type="subcellular location">
    <subcellularLocation>
        <location evidence="1 11">Nucleus</location>
    </subcellularLocation>
</comment>
<feature type="compositionally biased region" description="Polar residues" evidence="12">
    <location>
        <begin position="98"/>
        <end position="124"/>
    </location>
</feature>
<dbReference type="GO" id="GO:0005664">
    <property type="term" value="C:nuclear origin of replication recognition complex"/>
    <property type="evidence" value="ECO:0007669"/>
    <property type="project" value="TreeGrafter"/>
</dbReference>
<dbReference type="AlphaFoldDB" id="A0AAF0JCX6"/>
<keyword evidence="4" id="KW-0479">Metal-binding</keyword>
<dbReference type="GO" id="GO:0003688">
    <property type="term" value="F:DNA replication origin binding"/>
    <property type="evidence" value="ECO:0007669"/>
    <property type="project" value="TreeGrafter"/>
</dbReference>
<dbReference type="SMART" id="SM00382">
    <property type="entry name" value="AAA"/>
    <property type="match status" value="1"/>
</dbReference>
<dbReference type="GO" id="GO:0033314">
    <property type="term" value="P:mitotic DNA replication checkpoint signaling"/>
    <property type="evidence" value="ECO:0007669"/>
    <property type="project" value="TreeGrafter"/>
</dbReference>
<proteinExistence type="inferred from homology"/>
<keyword evidence="8" id="KW-0460">Magnesium</keyword>
<dbReference type="PANTHER" id="PTHR10763">
    <property type="entry name" value="CELL DIVISION CONTROL PROTEIN 6-RELATED"/>
    <property type="match status" value="1"/>
</dbReference>
<dbReference type="GO" id="GO:0006270">
    <property type="term" value="P:DNA replication initiation"/>
    <property type="evidence" value="ECO:0007669"/>
    <property type="project" value="TreeGrafter"/>
</dbReference>
<evidence type="ECO:0000256" key="11">
    <source>
        <dbReference type="RuleBase" id="RU365058"/>
    </source>
</evidence>
<comment type="subunit">
    <text evidence="11">ORC is composed of six subunits.</text>
</comment>
<dbReference type="Pfam" id="PF08573">
    <property type="entry name" value="SAE2"/>
    <property type="match status" value="1"/>
</dbReference>
<feature type="region of interest" description="Disordered" evidence="12">
    <location>
        <begin position="75"/>
        <end position="126"/>
    </location>
</feature>
<evidence type="ECO:0000256" key="4">
    <source>
        <dbReference type="ARBA" id="ARBA00022723"/>
    </source>
</evidence>
<feature type="region of interest" description="Disordered" evidence="12">
    <location>
        <begin position="211"/>
        <end position="391"/>
    </location>
</feature>
<feature type="domain" description="AAA+ ATPase" evidence="13">
    <location>
        <begin position="460"/>
        <end position="614"/>
    </location>
</feature>
<evidence type="ECO:0000256" key="7">
    <source>
        <dbReference type="ARBA" id="ARBA00022840"/>
    </source>
</evidence>
<keyword evidence="7 11" id="KW-0067">ATP-binding</keyword>
<evidence type="ECO:0000313" key="14">
    <source>
        <dbReference type="EMBL" id="WFD42402.1"/>
    </source>
</evidence>
<keyword evidence="9 11" id="KW-0238">DNA-binding</keyword>
<gene>
    <name evidence="14" type="primary">ORC1</name>
    <name evidence="14" type="ORF">MPSI1_001045</name>
</gene>
<evidence type="ECO:0000256" key="1">
    <source>
        <dbReference type="ARBA" id="ARBA00004123"/>
    </source>
</evidence>
<dbReference type="InterPro" id="IPR027417">
    <property type="entry name" value="P-loop_NTPase"/>
</dbReference>
<feature type="compositionally biased region" description="Low complexity" evidence="12">
    <location>
        <begin position="338"/>
        <end position="349"/>
    </location>
</feature>
<dbReference type="PANTHER" id="PTHR10763:SF23">
    <property type="entry name" value="ORIGIN RECOGNITION COMPLEX SUBUNIT 1"/>
    <property type="match status" value="1"/>
</dbReference>